<protein>
    <recommendedName>
        <fullName evidence="4">Cytochrome c domain-containing protein</fullName>
    </recommendedName>
</protein>
<accession>A0A0F3IH84</accession>
<evidence type="ECO:0008006" key="4">
    <source>
        <dbReference type="Google" id="ProtNLM"/>
    </source>
</evidence>
<organism evidence="2 3">
    <name type="scientific">Methylocucumis oryzae</name>
    <dbReference type="NCBI Taxonomy" id="1632867"/>
    <lineage>
        <taxon>Bacteria</taxon>
        <taxon>Pseudomonadati</taxon>
        <taxon>Pseudomonadota</taxon>
        <taxon>Gammaproteobacteria</taxon>
        <taxon>Methylococcales</taxon>
        <taxon>Methylococcaceae</taxon>
        <taxon>Methylocucumis</taxon>
    </lineage>
</organism>
<feature type="signal peptide" evidence="1">
    <location>
        <begin position="1"/>
        <end position="27"/>
    </location>
</feature>
<proteinExistence type="predicted"/>
<reference evidence="3" key="1">
    <citation type="submission" date="2015-03" db="EMBL/GenBank/DDBJ databases">
        <title>Draft genome sequence of a novel methanotroph (Sn10-6) isolated from flooded ricefield rhizosphere in India.</title>
        <authorList>
            <person name="Pandit P.S."/>
            <person name="Pore S.D."/>
            <person name="Arora P."/>
            <person name="Kapse N.G."/>
            <person name="Dhakephalkar P.K."/>
            <person name="Rahalkar M.C."/>
        </authorList>
    </citation>
    <scope>NUCLEOTIDE SEQUENCE [LARGE SCALE GENOMIC DNA]</scope>
    <source>
        <strain evidence="3">Sn10-6</strain>
    </source>
</reference>
<dbReference type="AlphaFoldDB" id="A0A0F3IH84"/>
<dbReference type="EMBL" id="LAJX01000134">
    <property type="protein sequence ID" value="KJV06101.1"/>
    <property type="molecule type" value="Genomic_DNA"/>
</dbReference>
<evidence type="ECO:0000313" key="2">
    <source>
        <dbReference type="EMBL" id="KJV06101.1"/>
    </source>
</evidence>
<evidence type="ECO:0000256" key="1">
    <source>
        <dbReference type="SAM" id="SignalP"/>
    </source>
</evidence>
<keyword evidence="3" id="KW-1185">Reference proteome</keyword>
<dbReference type="Proteomes" id="UP000033684">
    <property type="component" value="Unassembled WGS sequence"/>
</dbReference>
<sequence>MSINRHIKYLHLLTLATLTLSAHDALAYATYIAPTGATGCTDCHLNNSGSGYQPGILEAARSPLGVIEGLKAFLSSIKVETNTPPVLNAINSKWDITVGESALIIPLQVRDNEDDTFALHGTAPKGHTLSDIYSKNGLPTIDFKWLPTYDQANKTYAIKFYVRETGDKRSLKSNTVKAHIRVWPARTTNTKYIESFQLQGAQWLNNTLTLNGSVTFPSHLTSTQRQAALSTLTMSVTSAKGTEISQPVTLILNITGNWTKKFTLNASEVPCTVKVHYEGLIGMRSVSLAPEDTCLK</sequence>
<name>A0A0F3IH84_9GAMM</name>
<feature type="chain" id="PRO_5002462126" description="Cytochrome c domain-containing protein" evidence="1">
    <location>
        <begin position="28"/>
        <end position="296"/>
    </location>
</feature>
<keyword evidence="1" id="KW-0732">Signal</keyword>
<gene>
    <name evidence="2" type="ORF">VZ94_13375</name>
</gene>
<reference evidence="2 3" key="2">
    <citation type="journal article" date="2016" name="Microb. Ecol.">
        <title>Genome Characteristics of a Novel Type I Methanotroph (Sn10-6) Isolated from a Flooded Indian Rice Field.</title>
        <authorList>
            <person name="Rahalkar M.C."/>
            <person name="Pandit P.S."/>
            <person name="Dhakephalkar P.K."/>
            <person name="Pore S."/>
            <person name="Arora P."/>
            <person name="Kapse N."/>
        </authorList>
    </citation>
    <scope>NUCLEOTIDE SEQUENCE [LARGE SCALE GENOMIC DNA]</scope>
    <source>
        <strain evidence="2 3">Sn10-6</strain>
    </source>
</reference>
<comment type="caution">
    <text evidence="2">The sequence shown here is derived from an EMBL/GenBank/DDBJ whole genome shotgun (WGS) entry which is preliminary data.</text>
</comment>
<evidence type="ECO:0000313" key="3">
    <source>
        <dbReference type="Proteomes" id="UP000033684"/>
    </source>
</evidence>